<comment type="caution">
    <text evidence="3">The sequence shown here is derived from an EMBL/GenBank/DDBJ whole genome shotgun (WGS) entry which is preliminary data.</text>
</comment>
<proteinExistence type="predicted"/>
<evidence type="ECO:0000256" key="2">
    <source>
        <dbReference type="SAM" id="SignalP"/>
    </source>
</evidence>
<reference evidence="3 4" key="1">
    <citation type="submission" date="2023-10" db="EMBL/GenBank/DDBJ databases">
        <authorList>
            <person name="Maclean D."/>
            <person name="Macfadyen A."/>
        </authorList>
    </citation>
    <scope>NUCLEOTIDE SEQUENCE [LARGE SCALE GENOMIC DNA]</scope>
</reference>
<name>A0AAV1IIX1_9CHLO</name>
<dbReference type="Proteomes" id="UP001314263">
    <property type="component" value="Unassembled WGS sequence"/>
</dbReference>
<sequence length="344" mass="38235">MRSANWILILMSVLKALMDISKYCSHVASEQALSGLAKPHHRQAPQPCRALKVQRGPRDVRCSNRNRDSGSSAGPEPDSPSLWDAASPGGEDAGLDDSRSEASECPRSGSHSLRLKEELRIAALGLASISLLHKQQAPFSSVRTRRRWLGLRPGTLVAAEPQSQHQNVLHGVWSRAQGAAPSEAWAALGGFLLATLLHWAAAKLKELAMQRRQQAEGQRQAVLQAQKASHRHRSRFERALGRPAAETPAAELDRNDYDGLPEDGLSQLPDREEEPGEDYRYEAEEVEEEEEPWEYDSEALKQWEQFVKKSKAVQVSDANWWDMDAAAMDARAVAISKETRDWNA</sequence>
<dbReference type="AlphaFoldDB" id="A0AAV1IIX1"/>
<gene>
    <name evidence="3" type="ORF">CVIRNUC_009091</name>
</gene>
<feature type="region of interest" description="Disordered" evidence="1">
    <location>
        <begin position="37"/>
        <end position="111"/>
    </location>
</feature>
<feature type="signal peptide" evidence="2">
    <location>
        <begin position="1"/>
        <end position="16"/>
    </location>
</feature>
<protein>
    <submittedName>
        <fullName evidence="3">Uncharacterized protein</fullName>
    </submittedName>
</protein>
<dbReference type="EMBL" id="CAUYUE010000013">
    <property type="protein sequence ID" value="CAK0785878.1"/>
    <property type="molecule type" value="Genomic_DNA"/>
</dbReference>
<organism evidence="3 4">
    <name type="scientific">Coccomyxa viridis</name>
    <dbReference type="NCBI Taxonomy" id="1274662"/>
    <lineage>
        <taxon>Eukaryota</taxon>
        <taxon>Viridiplantae</taxon>
        <taxon>Chlorophyta</taxon>
        <taxon>core chlorophytes</taxon>
        <taxon>Trebouxiophyceae</taxon>
        <taxon>Trebouxiophyceae incertae sedis</taxon>
        <taxon>Coccomyxaceae</taxon>
        <taxon>Coccomyxa</taxon>
    </lineage>
</organism>
<keyword evidence="4" id="KW-1185">Reference proteome</keyword>
<keyword evidence="2" id="KW-0732">Signal</keyword>
<accession>A0AAV1IIX1</accession>
<feature type="compositionally biased region" description="Acidic residues" evidence="1">
    <location>
        <begin position="284"/>
        <end position="295"/>
    </location>
</feature>
<evidence type="ECO:0000313" key="4">
    <source>
        <dbReference type="Proteomes" id="UP001314263"/>
    </source>
</evidence>
<evidence type="ECO:0000313" key="3">
    <source>
        <dbReference type="EMBL" id="CAK0785878.1"/>
    </source>
</evidence>
<feature type="chain" id="PRO_5044021606" evidence="2">
    <location>
        <begin position="17"/>
        <end position="344"/>
    </location>
</feature>
<feature type="compositionally biased region" description="Basic and acidic residues" evidence="1">
    <location>
        <begin position="56"/>
        <end position="68"/>
    </location>
</feature>
<evidence type="ECO:0000256" key="1">
    <source>
        <dbReference type="SAM" id="MobiDB-lite"/>
    </source>
</evidence>
<feature type="region of interest" description="Disordered" evidence="1">
    <location>
        <begin position="218"/>
        <end position="295"/>
    </location>
</feature>